<feature type="transmembrane region" description="Helical" evidence="1">
    <location>
        <begin position="56"/>
        <end position="78"/>
    </location>
</feature>
<dbReference type="NCBIfam" id="TIGR02226">
    <property type="entry name" value="two_anch"/>
    <property type="match status" value="1"/>
</dbReference>
<keyword evidence="1" id="KW-0812">Transmembrane</keyword>
<keyword evidence="1" id="KW-1133">Transmembrane helix</keyword>
<reference evidence="3 4" key="1">
    <citation type="submission" date="2019-03" db="EMBL/GenBank/DDBJ databases">
        <title>Genomic Encyclopedia of Archaeal and Bacterial Type Strains, Phase II (KMG-II): from individual species to whole genera.</title>
        <authorList>
            <person name="Goeker M."/>
        </authorList>
    </citation>
    <scope>NUCLEOTIDE SEQUENCE [LARGE SCALE GENOMIC DNA]</scope>
    <source>
        <strain evidence="3 4">DSM 19035</strain>
    </source>
</reference>
<sequence>MQLLYPIGLLALLALIVPVIIHLWNVKQGKTLKIGSIALLGAATSLSSRSIRVTDWFLLMLRCMLLILLAFMLAGPYLKADEKSDKKGWVLIERPQLPQVYKHSKTTIDSLLKAGYELHEFESGFGKMNLNDTLTVLNADTIKTRLGYSSLLKQLNTELPAGMRVYLYADRRLANLNTDLPAITYHLIWKNIPASTDTVSKWTTKHAGKIFNAQSTPSFTSYQPAASNTDTSGSIKVMIFDGGNSADAKYVKAALAAMASFTRRNITVKDWRAGSAVPINTDLVFWLSDQPVNPGLQSALKKTGKLFTYEKGKIIGLNSTIKLNIQQAGNRDDVSLTKRIFKDRYSGTDIWLDGYGDPLLSLERKDNVLHYHFYSRFNPQWTELVWNSQFVDALMPLVIGNERVENVDHIQDIKNVVSVEDVENGESNSAGFAFETHPSDQRVLSNEQPEMTKLKEVPHTVKHNRKEPVSCLFWVAAFVIFAIERIVSLKKKTKISYD</sequence>
<dbReference type="Proteomes" id="UP000295620">
    <property type="component" value="Unassembled WGS sequence"/>
</dbReference>
<name>A0A4R6STU8_9SPHI</name>
<organism evidence="3 4">
    <name type="scientific">Pedobacter metabolipauper</name>
    <dbReference type="NCBI Taxonomy" id="425513"/>
    <lineage>
        <taxon>Bacteria</taxon>
        <taxon>Pseudomonadati</taxon>
        <taxon>Bacteroidota</taxon>
        <taxon>Sphingobacteriia</taxon>
        <taxon>Sphingobacteriales</taxon>
        <taxon>Sphingobacteriaceae</taxon>
        <taxon>Pedobacter</taxon>
    </lineage>
</organism>
<evidence type="ECO:0000256" key="1">
    <source>
        <dbReference type="SAM" id="Phobius"/>
    </source>
</evidence>
<comment type="caution">
    <text evidence="3">The sequence shown here is derived from an EMBL/GenBank/DDBJ whole genome shotgun (WGS) entry which is preliminary data.</text>
</comment>
<proteinExistence type="predicted"/>
<dbReference type="InterPro" id="IPR011933">
    <property type="entry name" value="Double_TM_dom"/>
</dbReference>
<evidence type="ECO:0000259" key="2">
    <source>
        <dbReference type="Pfam" id="PF07584"/>
    </source>
</evidence>
<dbReference type="EMBL" id="SNYC01000005">
    <property type="protein sequence ID" value="TDQ08386.1"/>
    <property type="molecule type" value="Genomic_DNA"/>
</dbReference>
<dbReference type="OrthoDB" id="890881at2"/>
<keyword evidence="1" id="KW-0472">Membrane</keyword>
<dbReference type="PANTHER" id="PTHR37464:SF1">
    <property type="entry name" value="BLL2463 PROTEIN"/>
    <property type="match status" value="1"/>
</dbReference>
<gene>
    <name evidence="3" type="ORF">ATK78_2898</name>
</gene>
<dbReference type="InterPro" id="IPR024163">
    <property type="entry name" value="Aerotolerance_reg_N"/>
</dbReference>
<keyword evidence="4" id="KW-1185">Reference proteome</keyword>
<dbReference type="PANTHER" id="PTHR37464">
    <property type="entry name" value="BLL2463 PROTEIN"/>
    <property type="match status" value="1"/>
</dbReference>
<accession>A0A4R6STU8</accession>
<protein>
    <submittedName>
        <fullName evidence="3">Putative membrane protein (TIGR02226 family)</fullName>
    </submittedName>
</protein>
<feature type="domain" description="Aerotolerance regulator N-terminal" evidence="2">
    <location>
        <begin position="1"/>
        <end position="76"/>
    </location>
</feature>
<dbReference type="Pfam" id="PF07584">
    <property type="entry name" value="BatA"/>
    <property type="match status" value="1"/>
</dbReference>
<evidence type="ECO:0000313" key="4">
    <source>
        <dbReference type="Proteomes" id="UP000295620"/>
    </source>
</evidence>
<dbReference type="AlphaFoldDB" id="A0A4R6STU8"/>
<evidence type="ECO:0000313" key="3">
    <source>
        <dbReference type="EMBL" id="TDQ08386.1"/>
    </source>
</evidence>
<feature type="transmembrane region" description="Helical" evidence="1">
    <location>
        <begin position="6"/>
        <end position="24"/>
    </location>
</feature>
<dbReference type="RefSeq" id="WP_133576765.1">
    <property type="nucleotide sequence ID" value="NZ_SNYC01000005.1"/>
</dbReference>
<feature type="transmembrane region" description="Helical" evidence="1">
    <location>
        <begin position="472"/>
        <end position="489"/>
    </location>
</feature>